<dbReference type="PANTHER" id="PTHR43537:SF5">
    <property type="entry name" value="UXU OPERON TRANSCRIPTIONAL REGULATOR"/>
    <property type="match status" value="1"/>
</dbReference>
<dbReference type="SUPFAM" id="SSF48008">
    <property type="entry name" value="GntR ligand-binding domain-like"/>
    <property type="match status" value="1"/>
</dbReference>
<comment type="caution">
    <text evidence="6">The sequence shown here is derived from an EMBL/GenBank/DDBJ whole genome shotgun (WGS) entry which is preliminary data.</text>
</comment>
<evidence type="ECO:0000256" key="2">
    <source>
        <dbReference type="ARBA" id="ARBA00023125"/>
    </source>
</evidence>
<dbReference type="Proteomes" id="UP001494902">
    <property type="component" value="Unassembled WGS sequence"/>
</dbReference>
<keyword evidence="3" id="KW-0804">Transcription</keyword>
<dbReference type="Pfam" id="PF00392">
    <property type="entry name" value="GntR"/>
    <property type="match status" value="1"/>
</dbReference>
<keyword evidence="2" id="KW-0238">DNA-binding</keyword>
<dbReference type="PANTHER" id="PTHR43537">
    <property type="entry name" value="TRANSCRIPTIONAL REGULATOR, GNTR FAMILY"/>
    <property type="match status" value="1"/>
</dbReference>
<feature type="compositionally biased region" description="Pro residues" evidence="4">
    <location>
        <begin position="255"/>
        <end position="264"/>
    </location>
</feature>
<dbReference type="InterPro" id="IPR008920">
    <property type="entry name" value="TF_FadR/GntR_C"/>
</dbReference>
<accession>A0ABV1KE03</accession>
<dbReference type="Gene3D" id="1.10.10.10">
    <property type="entry name" value="Winged helix-like DNA-binding domain superfamily/Winged helix DNA-binding domain"/>
    <property type="match status" value="1"/>
</dbReference>
<organism evidence="6 7">
    <name type="scientific">Pseudonocardia nematodicida</name>
    <dbReference type="NCBI Taxonomy" id="1206997"/>
    <lineage>
        <taxon>Bacteria</taxon>
        <taxon>Bacillati</taxon>
        <taxon>Actinomycetota</taxon>
        <taxon>Actinomycetes</taxon>
        <taxon>Pseudonocardiales</taxon>
        <taxon>Pseudonocardiaceae</taxon>
        <taxon>Pseudonocardia</taxon>
    </lineage>
</organism>
<gene>
    <name evidence="6" type="ORF">WIS52_19635</name>
</gene>
<dbReference type="InterPro" id="IPR036390">
    <property type="entry name" value="WH_DNA-bd_sf"/>
</dbReference>
<feature type="region of interest" description="Disordered" evidence="4">
    <location>
        <begin position="233"/>
        <end position="264"/>
    </location>
</feature>
<keyword evidence="1" id="KW-0805">Transcription regulation</keyword>
<evidence type="ECO:0000256" key="3">
    <source>
        <dbReference type="ARBA" id="ARBA00023163"/>
    </source>
</evidence>
<sequence>MSEYEGFPPLAGPRSRAQEVADHLRNMISNRLAPGERLGTKSSVRASMGVSVSTMNEAVRLLEDSGIVSLRPGPKGGIFAATPSPRVRVGQLLVAVHDDPGRYAEAASVRDALEPLLVSDAARLRSPEDVGALRAQIAIMTRSQDRIERFLRADLALHERIAEISDRSLVSNIYLMVLHVQIEQLAATVASELPSPDHTRQRLRIHEELVQAIADGDADTAVAAMVHHAQPVAPVDSATANGSSEPDACDALRRPAPPPPAQTD</sequence>
<dbReference type="SMART" id="SM00345">
    <property type="entry name" value="HTH_GNTR"/>
    <property type="match status" value="1"/>
</dbReference>
<dbReference type="SUPFAM" id="SSF46785">
    <property type="entry name" value="Winged helix' DNA-binding domain"/>
    <property type="match status" value="1"/>
</dbReference>
<keyword evidence="7" id="KW-1185">Reference proteome</keyword>
<evidence type="ECO:0000259" key="5">
    <source>
        <dbReference type="PROSITE" id="PS50949"/>
    </source>
</evidence>
<evidence type="ECO:0000256" key="1">
    <source>
        <dbReference type="ARBA" id="ARBA00023015"/>
    </source>
</evidence>
<dbReference type="InterPro" id="IPR000524">
    <property type="entry name" value="Tscrpt_reg_HTH_GntR"/>
</dbReference>
<dbReference type="Gene3D" id="1.20.120.530">
    <property type="entry name" value="GntR ligand-binding domain-like"/>
    <property type="match status" value="1"/>
</dbReference>
<dbReference type="PROSITE" id="PS50949">
    <property type="entry name" value="HTH_GNTR"/>
    <property type="match status" value="1"/>
</dbReference>
<dbReference type="Pfam" id="PF07729">
    <property type="entry name" value="FCD"/>
    <property type="match status" value="1"/>
</dbReference>
<evidence type="ECO:0000313" key="6">
    <source>
        <dbReference type="EMBL" id="MEQ3552690.1"/>
    </source>
</evidence>
<protein>
    <submittedName>
        <fullName evidence="6">FCD domain-containing protein</fullName>
    </submittedName>
</protein>
<dbReference type="RefSeq" id="WP_349299762.1">
    <property type="nucleotide sequence ID" value="NZ_JBEDNQ010000008.1"/>
</dbReference>
<name>A0ABV1KE03_9PSEU</name>
<dbReference type="EMBL" id="JBEDNQ010000008">
    <property type="protein sequence ID" value="MEQ3552690.1"/>
    <property type="molecule type" value="Genomic_DNA"/>
</dbReference>
<proteinExistence type="predicted"/>
<dbReference type="SMART" id="SM00895">
    <property type="entry name" value="FCD"/>
    <property type="match status" value="1"/>
</dbReference>
<evidence type="ECO:0000256" key="4">
    <source>
        <dbReference type="SAM" id="MobiDB-lite"/>
    </source>
</evidence>
<evidence type="ECO:0000313" key="7">
    <source>
        <dbReference type="Proteomes" id="UP001494902"/>
    </source>
</evidence>
<dbReference type="InterPro" id="IPR011711">
    <property type="entry name" value="GntR_C"/>
</dbReference>
<reference evidence="6 7" key="1">
    <citation type="submission" date="2024-03" db="EMBL/GenBank/DDBJ databases">
        <title>Draft genome sequence of Pseudonocardia nematodicida JCM 31783.</title>
        <authorList>
            <person name="Butdee W."/>
            <person name="Duangmal K."/>
        </authorList>
    </citation>
    <scope>NUCLEOTIDE SEQUENCE [LARGE SCALE GENOMIC DNA]</scope>
    <source>
        <strain evidence="6 7">JCM 31783</strain>
    </source>
</reference>
<dbReference type="InterPro" id="IPR036388">
    <property type="entry name" value="WH-like_DNA-bd_sf"/>
</dbReference>
<feature type="domain" description="HTH gntR-type" evidence="5">
    <location>
        <begin position="14"/>
        <end position="83"/>
    </location>
</feature>